<dbReference type="AlphaFoldDB" id="A0A5C6TYJ2"/>
<dbReference type="GO" id="GO:0004151">
    <property type="term" value="F:dihydroorotase activity"/>
    <property type="evidence" value="ECO:0007669"/>
    <property type="project" value="UniProtKB-UniRule"/>
</dbReference>
<proteinExistence type="inferred from homology"/>
<feature type="domain" description="HTH OST-type" evidence="13">
    <location>
        <begin position="589"/>
        <end position="661"/>
    </location>
</feature>
<dbReference type="SUPFAM" id="SSF51556">
    <property type="entry name" value="Metallo-dependent hydrolases"/>
    <property type="match status" value="1"/>
</dbReference>
<dbReference type="PANTHER" id="PTHR43137">
    <property type="entry name" value="DIHYDROOROTASE"/>
    <property type="match status" value="1"/>
</dbReference>
<protein>
    <recommendedName>
        <fullName evidence="4 10">Dihydroorotase</fullName>
        <shortName evidence="10">DHOase</shortName>
        <ecNumber evidence="4 10">3.5.2.3</ecNumber>
    </recommendedName>
</protein>
<dbReference type="InterPro" id="IPR025605">
    <property type="entry name" value="OST-HTH/LOTUS_dom"/>
</dbReference>
<dbReference type="CDD" id="cd10146">
    <property type="entry name" value="LabA_like_C"/>
    <property type="match status" value="1"/>
</dbReference>
<feature type="binding site" evidence="10">
    <location>
        <position position="301"/>
    </location>
    <ligand>
        <name>substrate</name>
    </ligand>
</feature>
<dbReference type="UniPathway" id="UPA00070">
    <property type="reaction ID" value="UER00117"/>
</dbReference>
<feature type="binding site" evidence="10">
    <location>
        <position position="174"/>
    </location>
    <ligand>
        <name>substrate</name>
    </ligand>
</feature>
<accession>A0A5C6TYJ2</accession>
<dbReference type="GO" id="GO:0008270">
    <property type="term" value="F:zinc ion binding"/>
    <property type="evidence" value="ECO:0007669"/>
    <property type="project" value="UniProtKB-UniRule"/>
</dbReference>
<comment type="caution">
    <text evidence="14">The sequence shown here is derived from an EMBL/GenBank/DDBJ whole genome shotgun (WGS) entry which is preliminary data.</text>
</comment>
<feature type="binding site" evidence="10">
    <location>
        <position position="52"/>
    </location>
    <ligand>
        <name>Zn(2+)</name>
        <dbReference type="ChEBI" id="CHEBI:29105"/>
        <label>1</label>
    </ligand>
</feature>
<dbReference type="Gene3D" id="3.40.50.1010">
    <property type="entry name" value="5'-nuclease"/>
    <property type="match status" value="1"/>
</dbReference>
<evidence type="ECO:0000256" key="12">
    <source>
        <dbReference type="SAM" id="MobiDB-lite"/>
    </source>
</evidence>
<dbReference type="InterPro" id="IPR006680">
    <property type="entry name" value="Amidohydro-rel"/>
</dbReference>
<sequence>MADEMHRANGRSARSPETSGIPAPSRPAPGARIAGHERDPDTLTITRPDDWHLHVRDGAALQAVVPATARQFGRAIIMPNLKPPVTTAAQAVAYRERIRAAVPPGVSFEPLMTLYLTDKLPPDEIRRAKEAGVVAVKLYPAGATTNSDAGVTDLRKTYETLEAMQREGLLLLVHGEVTDAEIDLFDREKAFIDQKLIPLRADFPELKIVFEHITTREAVQYVGEAGPKTAATITAHHLLYNRNAIFLGGVRPHYYCLPVLKREEHRRALVNAATSGSAKFFLGTDSAPHPAHLKEHATGCAGCYTALSALELYAEAFDAAGALDKLEGFASFHGPAFYGLPRNTGTVTLQRKPWTLPETVPFGEAQPSRFAAARRWPGSRSEGNPMLEKQPRIALLIDADNSPAAKIDVILAELAKLGVVNVRRAYGNWKKSGLKGWEDVLHEYAIRPIQQFDYTKGKNATDMGTVIDALDLLYSDGPDAFGIVSSDSDFTPLVMHLRAKGAQVFGFGAKKTPMPFVNACSRFLFLENLGRAAEPSAEEGEKKPAKPARKGGGRGKAKADEAAAPAESTEATEAADAAPVKLDTHALKRDARLVSLLRNAVESAAGEDGWSSLGSVGQQIGNQASFDPRNYGYRKLIDLIEATQLFELDRRGSQFVLRDRRQAKAAAKG</sequence>
<dbReference type="CDD" id="cd01294">
    <property type="entry name" value="DHOase"/>
    <property type="match status" value="1"/>
</dbReference>
<evidence type="ECO:0000256" key="1">
    <source>
        <dbReference type="ARBA" id="ARBA00002368"/>
    </source>
</evidence>
<evidence type="ECO:0000256" key="5">
    <source>
        <dbReference type="ARBA" id="ARBA00022723"/>
    </source>
</evidence>
<dbReference type="EC" id="3.5.2.3" evidence="4 10"/>
<feature type="compositionally biased region" description="Low complexity" evidence="12">
    <location>
        <begin position="562"/>
        <end position="577"/>
    </location>
</feature>
<evidence type="ECO:0000256" key="8">
    <source>
        <dbReference type="ARBA" id="ARBA00022975"/>
    </source>
</evidence>
<keyword evidence="7 10" id="KW-0862">Zinc</keyword>
<dbReference type="HAMAP" id="MF_00219">
    <property type="entry name" value="PyrC_classII"/>
    <property type="match status" value="1"/>
</dbReference>
<feature type="binding site" description="via carbamate group" evidence="10">
    <location>
        <position position="137"/>
    </location>
    <ligand>
        <name>Zn(2+)</name>
        <dbReference type="ChEBI" id="CHEBI:29105"/>
        <label>2</label>
    </ligand>
</feature>
<evidence type="ECO:0000256" key="2">
    <source>
        <dbReference type="ARBA" id="ARBA00004880"/>
    </source>
</evidence>
<feature type="binding site" evidence="10">
    <location>
        <position position="54"/>
    </location>
    <ligand>
        <name>Zn(2+)</name>
        <dbReference type="ChEBI" id="CHEBI:29105"/>
        <label>1</label>
    </ligand>
</feature>
<evidence type="ECO:0000259" key="13">
    <source>
        <dbReference type="PROSITE" id="PS51644"/>
    </source>
</evidence>
<dbReference type="GO" id="GO:0004540">
    <property type="term" value="F:RNA nuclease activity"/>
    <property type="evidence" value="ECO:0007669"/>
    <property type="project" value="InterPro"/>
</dbReference>
<evidence type="ECO:0000256" key="9">
    <source>
        <dbReference type="ARBA" id="ARBA00048492"/>
    </source>
</evidence>
<evidence type="ECO:0000256" key="10">
    <source>
        <dbReference type="HAMAP-Rule" id="MF_00219"/>
    </source>
</evidence>
<dbReference type="Pfam" id="PF01979">
    <property type="entry name" value="Amidohydro_1"/>
    <property type="match status" value="1"/>
</dbReference>
<dbReference type="EMBL" id="VOPW01000001">
    <property type="protein sequence ID" value="TXC65389.1"/>
    <property type="molecule type" value="Genomic_DNA"/>
</dbReference>
<dbReference type="InterPro" id="IPR004721">
    <property type="entry name" value="DHOdimr"/>
</dbReference>
<dbReference type="Gene3D" id="3.30.420.610">
    <property type="entry name" value="LOTUS domain-like"/>
    <property type="match status" value="1"/>
</dbReference>
<reference evidence="14 15" key="1">
    <citation type="submission" date="2019-08" db="EMBL/GenBank/DDBJ databases">
        <authorList>
            <person name="Khan S.A."/>
            <person name="Jeon C.O."/>
            <person name="Jeong S.E."/>
        </authorList>
    </citation>
    <scope>NUCLEOTIDE SEQUENCE [LARGE SCALE GENOMIC DNA]</scope>
    <source>
        <strain evidence="15">IMCC1728</strain>
    </source>
</reference>
<feature type="active site" evidence="10">
    <location>
        <position position="285"/>
    </location>
</feature>
<comment type="function">
    <text evidence="1 10">Catalyzes the reversible cyclization of carbamoyl aspartate to dihydroorotate.</text>
</comment>
<feature type="binding site" evidence="10">
    <location>
        <position position="289"/>
    </location>
    <ligand>
        <name>substrate</name>
    </ligand>
</feature>
<dbReference type="GO" id="GO:0044205">
    <property type="term" value="P:'de novo' UMP biosynthetic process"/>
    <property type="evidence" value="ECO:0007669"/>
    <property type="project" value="UniProtKB-UniRule"/>
</dbReference>
<gene>
    <name evidence="10 14" type="primary">pyrC</name>
    <name evidence="14" type="ORF">FSC37_02595</name>
</gene>
<dbReference type="PROSITE" id="PS51644">
    <property type="entry name" value="HTH_OST"/>
    <property type="match status" value="1"/>
</dbReference>
<evidence type="ECO:0000256" key="11">
    <source>
        <dbReference type="RuleBase" id="RU003440"/>
    </source>
</evidence>
<dbReference type="GO" id="GO:0005737">
    <property type="term" value="C:cytoplasm"/>
    <property type="evidence" value="ECO:0007669"/>
    <property type="project" value="TreeGrafter"/>
</dbReference>
<feature type="binding site" evidence="10">
    <location>
        <position position="257"/>
    </location>
    <ligand>
        <name>substrate</name>
    </ligand>
</feature>
<evidence type="ECO:0000256" key="6">
    <source>
        <dbReference type="ARBA" id="ARBA00022801"/>
    </source>
</evidence>
<dbReference type="Pfam" id="PF12872">
    <property type="entry name" value="OST-HTH"/>
    <property type="match status" value="1"/>
</dbReference>
<feature type="region of interest" description="Disordered" evidence="12">
    <location>
        <begin position="1"/>
        <end position="41"/>
    </location>
</feature>
<comment type="similarity">
    <text evidence="3 10 11">Belongs to the metallo-dependent hydrolases superfamily. DHOase family. Class II DHOase subfamily.</text>
</comment>
<organism evidence="14 15">
    <name type="scientific">Piscinibacter aquaticus</name>
    <dbReference type="NCBI Taxonomy" id="392597"/>
    <lineage>
        <taxon>Bacteria</taxon>
        <taxon>Pseudomonadati</taxon>
        <taxon>Pseudomonadota</taxon>
        <taxon>Betaproteobacteria</taxon>
        <taxon>Burkholderiales</taxon>
        <taxon>Sphaerotilaceae</taxon>
        <taxon>Piscinibacter</taxon>
    </lineage>
</organism>
<feature type="binding site" evidence="10">
    <location>
        <position position="174"/>
    </location>
    <ligand>
        <name>Zn(2+)</name>
        <dbReference type="ChEBI" id="CHEBI:29105"/>
        <label>2</label>
    </ligand>
</feature>
<evidence type="ECO:0000256" key="4">
    <source>
        <dbReference type="ARBA" id="ARBA00012860"/>
    </source>
</evidence>
<feature type="binding site" evidence="10">
    <location>
        <position position="80"/>
    </location>
    <ligand>
        <name>substrate</name>
    </ligand>
</feature>
<comment type="cofactor">
    <cofactor evidence="10 11">
        <name>Zn(2+)</name>
        <dbReference type="ChEBI" id="CHEBI:29105"/>
    </cofactor>
    <text evidence="10 11">Binds 2 Zn(2+) ions per subunit.</text>
</comment>
<feature type="compositionally biased region" description="Basic residues" evidence="12">
    <location>
        <begin position="545"/>
        <end position="556"/>
    </location>
</feature>
<evidence type="ECO:0000256" key="7">
    <source>
        <dbReference type="ARBA" id="ARBA00022833"/>
    </source>
</evidence>
<dbReference type="Proteomes" id="UP000321832">
    <property type="component" value="Unassembled WGS sequence"/>
</dbReference>
<feature type="binding site" evidence="10">
    <location>
        <begin position="54"/>
        <end position="56"/>
    </location>
    <ligand>
        <name>substrate</name>
    </ligand>
</feature>
<feature type="binding site" evidence="10">
    <location>
        <position position="285"/>
    </location>
    <ligand>
        <name>Zn(2+)</name>
        <dbReference type="ChEBI" id="CHEBI:29105"/>
        <label>1</label>
    </ligand>
</feature>
<dbReference type="Pfam" id="PF01936">
    <property type="entry name" value="NYN"/>
    <property type="match status" value="1"/>
</dbReference>
<keyword evidence="5 10" id="KW-0479">Metal-binding</keyword>
<dbReference type="InterPro" id="IPR041966">
    <property type="entry name" value="LOTUS-like"/>
</dbReference>
<keyword evidence="15" id="KW-1185">Reference proteome</keyword>
<dbReference type="CDD" id="cd11297">
    <property type="entry name" value="PIN_LabA-like_N_1"/>
    <property type="match status" value="1"/>
</dbReference>
<evidence type="ECO:0000256" key="3">
    <source>
        <dbReference type="ARBA" id="ARBA00005631"/>
    </source>
</evidence>
<feature type="binding site" description="via carbamate group" evidence="10">
    <location>
        <position position="137"/>
    </location>
    <ligand>
        <name>Zn(2+)</name>
        <dbReference type="ChEBI" id="CHEBI:29105"/>
        <label>1</label>
    </ligand>
</feature>
<dbReference type="PROSITE" id="PS00482">
    <property type="entry name" value="DIHYDROOROTASE_1"/>
    <property type="match status" value="1"/>
</dbReference>
<dbReference type="PANTHER" id="PTHR43137:SF1">
    <property type="entry name" value="DIHYDROOROTASE"/>
    <property type="match status" value="1"/>
</dbReference>
<keyword evidence="6 10" id="KW-0378">Hydrolase</keyword>
<feature type="binding site" evidence="10">
    <location>
        <position position="212"/>
    </location>
    <ligand>
        <name>Zn(2+)</name>
        <dbReference type="ChEBI" id="CHEBI:29105"/>
        <label>2</label>
    </ligand>
</feature>
<dbReference type="InterPro" id="IPR032466">
    <property type="entry name" value="Metal_Hydrolase"/>
</dbReference>
<dbReference type="Gene3D" id="3.20.20.140">
    <property type="entry name" value="Metal-dependent hydrolases"/>
    <property type="match status" value="1"/>
</dbReference>
<dbReference type="PROSITE" id="PS00483">
    <property type="entry name" value="DIHYDROOROTASE_2"/>
    <property type="match status" value="1"/>
</dbReference>
<name>A0A5C6TYJ2_9BURK</name>
<feature type="modified residue" description="N6-carboxylysine" evidence="10">
    <location>
        <position position="137"/>
    </location>
</feature>
<feature type="region of interest" description="Disordered" evidence="12">
    <location>
        <begin position="534"/>
        <end position="577"/>
    </location>
</feature>
<keyword evidence="8 10" id="KW-0665">Pyrimidine biosynthesis</keyword>
<evidence type="ECO:0000313" key="15">
    <source>
        <dbReference type="Proteomes" id="UP000321832"/>
    </source>
</evidence>
<dbReference type="NCBIfam" id="TIGR00856">
    <property type="entry name" value="pyrC_dimer"/>
    <property type="match status" value="1"/>
</dbReference>
<evidence type="ECO:0000313" key="14">
    <source>
        <dbReference type="EMBL" id="TXC65389.1"/>
    </source>
</evidence>
<dbReference type="InterPro" id="IPR021139">
    <property type="entry name" value="NYN"/>
</dbReference>
<comment type="pathway">
    <text evidence="2 10 11">Pyrimidine metabolism; UMP biosynthesis via de novo pathway; (S)-dihydroorotate from bicarbonate: step 3/3.</text>
</comment>
<dbReference type="FunFam" id="3.20.20.140:FF:000006">
    <property type="entry name" value="Dihydroorotase"/>
    <property type="match status" value="1"/>
</dbReference>
<dbReference type="GO" id="GO:0006207">
    <property type="term" value="P:'de novo' pyrimidine nucleobase biosynthetic process"/>
    <property type="evidence" value="ECO:0007669"/>
    <property type="project" value="TreeGrafter"/>
</dbReference>
<comment type="catalytic activity">
    <reaction evidence="9 10 11">
        <text>(S)-dihydroorotate + H2O = N-carbamoyl-L-aspartate + H(+)</text>
        <dbReference type="Rhea" id="RHEA:24296"/>
        <dbReference type="ChEBI" id="CHEBI:15377"/>
        <dbReference type="ChEBI" id="CHEBI:15378"/>
        <dbReference type="ChEBI" id="CHEBI:30864"/>
        <dbReference type="ChEBI" id="CHEBI:32814"/>
        <dbReference type="EC" id="3.5.2.3"/>
    </reaction>
</comment>
<comment type="subunit">
    <text evidence="10">Homodimer.</text>
</comment>
<dbReference type="InterPro" id="IPR002195">
    <property type="entry name" value="Dihydroorotase_CS"/>
</dbReference>